<dbReference type="EMBL" id="KE145367">
    <property type="protein sequence ID" value="EPE29953.1"/>
    <property type="molecule type" value="Genomic_DNA"/>
</dbReference>
<feature type="domain" description="DUF8021" evidence="2">
    <location>
        <begin position="149"/>
        <end position="262"/>
    </location>
</feature>
<dbReference type="AlphaFoldDB" id="S3DU65"/>
<gene>
    <name evidence="3" type="ORF">GLAREA_01113</name>
</gene>
<feature type="signal peptide" evidence="1">
    <location>
        <begin position="1"/>
        <end position="16"/>
    </location>
</feature>
<sequence length="271" mass="29274">MITSFVLLGLAARALSECTREVLITASNAYISAQSSGSLTTFNTLSANLTYLENNITVTPSTSLLATPIKIDFNRTIHDTVLCRTYIELTAATNPHPYVISTALYLTDDKITYVDSVVADAGDWAFNATGHLTYTKSESWPSIPPSAQLPRAQIQAAADAYLDSWGNGSVPVPYGTPCARLEGGSYTDTKNSGKNTCKMPEFPKPFYAGNRRYIVDVEMGAVAVFNDFPFIEKTKPAGTPSVNFVRVEGGSVGGIRYVHENTVCATRNCGR</sequence>
<proteinExistence type="predicted"/>
<dbReference type="GeneID" id="19460171"/>
<dbReference type="InterPro" id="IPR058334">
    <property type="entry name" value="DUF8021"/>
</dbReference>
<evidence type="ECO:0000313" key="4">
    <source>
        <dbReference type="Proteomes" id="UP000016922"/>
    </source>
</evidence>
<keyword evidence="1" id="KW-0732">Signal</keyword>
<evidence type="ECO:0000313" key="3">
    <source>
        <dbReference type="EMBL" id="EPE29953.1"/>
    </source>
</evidence>
<evidence type="ECO:0000256" key="1">
    <source>
        <dbReference type="SAM" id="SignalP"/>
    </source>
</evidence>
<dbReference type="OMA" id="ATGHLYW"/>
<dbReference type="KEGG" id="glz:GLAREA_01113"/>
<protein>
    <recommendedName>
        <fullName evidence="2">DUF8021 domain-containing protein</fullName>
    </recommendedName>
</protein>
<dbReference type="RefSeq" id="XP_008084062.1">
    <property type="nucleotide sequence ID" value="XM_008085871.1"/>
</dbReference>
<name>S3DU65_GLAL2</name>
<keyword evidence="4" id="KW-1185">Reference proteome</keyword>
<reference evidence="3 4" key="1">
    <citation type="journal article" date="2013" name="BMC Genomics">
        <title>Genomics-driven discovery of the pneumocandin biosynthetic gene cluster in the fungus Glarea lozoyensis.</title>
        <authorList>
            <person name="Chen L."/>
            <person name="Yue Q."/>
            <person name="Zhang X."/>
            <person name="Xiang M."/>
            <person name="Wang C."/>
            <person name="Li S."/>
            <person name="Che Y."/>
            <person name="Ortiz-Lopez F.J."/>
            <person name="Bills G.F."/>
            <person name="Liu X."/>
            <person name="An Z."/>
        </authorList>
    </citation>
    <scope>NUCLEOTIDE SEQUENCE [LARGE SCALE GENOMIC DNA]</scope>
    <source>
        <strain evidence="4">ATCC 20868 / MF5171</strain>
    </source>
</reference>
<accession>S3DU65</accession>
<dbReference type="eggNOG" id="ENOG502SMJW">
    <property type="taxonomic scope" value="Eukaryota"/>
</dbReference>
<organism evidence="3 4">
    <name type="scientific">Glarea lozoyensis (strain ATCC 20868 / MF5171)</name>
    <dbReference type="NCBI Taxonomy" id="1116229"/>
    <lineage>
        <taxon>Eukaryota</taxon>
        <taxon>Fungi</taxon>
        <taxon>Dikarya</taxon>
        <taxon>Ascomycota</taxon>
        <taxon>Pezizomycotina</taxon>
        <taxon>Leotiomycetes</taxon>
        <taxon>Helotiales</taxon>
        <taxon>Helotiaceae</taxon>
        <taxon>Glarea</taxon>
    </lineage>
</organism>
<dbReference type="OrthoDB" id="3515051at2759"/>
<evidence type="ECO:0000259" key="2">
    <source>
        <dbReference type="Pfam" id="PF26061"/>
    </source>
</evidence>
<dbReference type="STRING" id="1116229.S3DU65"/>
<dbReference type="Proteomes" id="UP000016922">
    <property type="component" value="Unassembled WGS sequence"/>
</dbReference>
<dbReference type="Pfam" id="PF26061">
    <property type="entry name" value="DUF8021"/>
    <property type="match status" value="1"/>
</dbReference>
<dbReference type="HOGENOM" id="CLU_067389_0_0_1"/>
<feature type="chain" id="PRO_5004520054" description="DUF8021 domain-containing protein" evidence="1">
    <location>
        <begin position="17"/>
        <end position="271"/>
    </location>
</feature>